<name>M8C8M8_AEGTA</name>
<dbReference type="PANTHER" id="PTHR33086">
    <property type="entry name" value="OS05G0468200 PROTEIN-RELATED"/>
    <property type="match status" value="1"/>
</dbReference>
<dbReference type="EnsemblPlants" id="EMT30644">
    <property type="protein sequence ID" value="EMT30644"/>
    <property type="gene ID" value="F775_04291"/>
</dbReference>
<dbReference type="Pfam" id="PF07762">
    <property type="entry name" value="DUF1618"/>
    <property type="match status" value="1"/>
</dbReference>
<sequence length="470" mass="52098">MAPTSWVLLKRMIDIEHEPSETGGDASIRGTKSLVSSQQDRRDAVLAYPRTLKPDARFADPPELSSLRILRPGICDRDVTSAYIASGDKNLVALFADPYRPGTNSEGGYLIYDAGNNSLSATPPPPFDYDRADVGMGAGVLCLEEGGYVLVELTTAMDSDPTEAALYTWQSSTAQWILKVSSFPHELSYPGHFFRADTCFAHRGSSLCWVDLFKGMAVCDLRAVLRHGADPGFRFVPLPGECPTYDRGQMDKRECPLEAEEFRCMACVGGSIKFVAMDGYGERPGNEVTVNIWTLSPDLCGWKKGAVYHVRDIWASESHLSLGLPQNLPSFPVLSADEDDVVYLFFVDLEVTEDGDAEFKNHHVLRVDMQNKKVSHHPKSADEMPVQLFSSEILATECSAYLQGWGANYGSEAKKERTRLVEAITALDELADSRPMVESEWALRYSLENQVLATLRAEEEYWRRRGGAGV</sequence>
<dbReference type="PANTHER" id="PTHR33086:SF62">
    <property type="entry name" value="OS01G0182100 PROTEIN"/>
    <property type="match status" value="1"/>
</dbReference>
<dbReference type="AlphaFoldDB" id="M8C8M8"/>
<organism evidence="1">
    <name type="scientific">Aegilops tauschii</name>
    <name type="common">Tausch's goatgrass</name>
    <name type="synonym">Aegilops squarrosa</name>
    <dbReference type="NCBI Taxonomy" id="37682"/>
    <lineage>
        <taxon>Eukaryota</taxon>
        <taxon>Viridiplantae</taxon>
        <taxon>Streptophyta</taxon>
        <taxon>Embryophyta</taxon>
        <taxon>Tracheophyta</taxon>
        <taxon>Spermatophyta</taxon>
        <taxon>Magnoliopsida</taxon>
        <taxon>Liliopsida</taxon>
        <taxon>Poales</taxon>
        <taxon>Poaceae</taxon>
        <taxon>BOP clade</taxon>
        <taxon>Pooideae</taxon>
        <taxon>Triticodae</taxon>
        <taxon>Triticeae</taxon>
        <taxon>Triticinae</taxon>
        <taxon>Aegilops</taxon>
    </lineage>
</organism>
<reference evidence="1" key="1">
    <citation type="submission" date="2015-06" db="UniProtKB">
        <authorList>
            <consortium name="EnsemblPlants"/>
        </authorList>
    </citation>
    <scope>IDENTIFICATION</scope>
</reference>
<dbReference type="InterPro" id="IPR011676">
    <property type="entry name" value="DUF1618"/>
</dbReference>
<protein>
    <submittedName>
        <fullName evidence="1">Uncharacterized protein</fullName>
    </submittedName>
</protein>
<proteinExistence type="predicted"/>
<accession>M8C8M8</accession>
<evidence type="ECO:0000313" key="1">
    <source>
        <dbReference type="EnsemblPlants" id="EMT30644"/>
    </source>
</evidence>